<reference evidence="2" key="1">
    <citation type="submission" date="2022-01" db="EMBL/GenBank/DDBJ databases">
        <authorList>
            <person name="King R."/>
        </authorList>
    </citation>
    <scope>NUCLEOTIDE SEQUENCE</scope>
</reference>
<evidence type="ECO:0000256" key="1">
    <source>
        <dbReference type="SAM" id="Coils"/>
    </source>
</evidence>
<accession>A0A9N9XHY3</accession>
<proteinExistence type="predicted"/>
<gene>
    <name evidence="2" type="ORF">DIABBA_LOCUS13245</name>
</gene>
<keyword evidence="3" id="KW-1185">Reference proteome</keyword>
<dbReference type="EMBL" id="OU898284">
    <property type="protein sequence ID" value="CAG9840617.1"/>
    <property type="molecule type" value="Genomic_DNA"/>
</dbReference>
<dbReference type="OrthoDB" id="6727225at2759"/>
<name>A0A9N9XHY3_DIABA</name>
<evidence type="ECO:0000313" key="3">
    <source>
        <dbReference type="Proteomes" id="UP001153709"/>
    </source>
</evidence>
<feature type="coiled-coil region" evidence="1">
    <location>
        <begin position="208"/>
        <end position="264"/>
    </location>
</feature>
<evidence type="ECO:0000313" key="2">
    <source>
        <dbReference type="EMBL" id="CAG9840617.1"/>
    </source>
</evidence>
<protein>
    <submittedName>
        <fullName evidence="2">Uncharacterized protein</fullName>
    </submittedName>
</protein>
<feature type="coiled-coil region" evidence="1">
    <location>
        <begin position="71"/>
        <end position="119"/>
    </location>
</feature>
<organism evidence="2 3">
    <name type="scientific">Diabrotica balteata</name>
    <name type="common">Banded cucumber beetle</name>
    <dbReference type="NCBI Taxonomy" id="107213"/>
    <lineage>
        <taxon>Eukaryota</taxon>
        <taxon>Metazoa</taxon>
        <taxon>Ecdysozoa</taxon>
        <taxon>Arthropoda</taxon>
        <taxon>Hexapoda</taxon>
        <taxon>Insecta</taxon>
        <taxon>Pterygota</taxon>
        <taxon>Neoptera</taxon>
        <taxon>Endopterygota</taxon>
        <taxon>Coleoptera</taxon>
        <taxon>Polyphaga</taxon>
        <taxon>Cucujiformia</taxon>
        <taxon>Chrysomeloidea</taxon>
        <taxon>Chrysomelidae</taxon>
        <taxon>Galerucinae</taxon>
        <taxon>Diabroticina</taxon>
        <taxon>Diabroticites</taxon>
        <taxon>Diabrotica</taxon>
    </lineage>
</organism>
<keyword evidence="1" id="KW-0175">Coiled coil</keyword>
<sequence length="346" mass="39997">MKITQEMERLKKRFSLLENQNVQFKNLLDSAIEVTKQSVPRAEIHKDETTFLNETIRLIEAEKAKLQYDLVDLKQYEREDITSNIKALEKENADMREVIKSLSKEFQNALKDIQQLKLEHSEFKFLLTQPESNANWLKTILQLDNSLLENANIPLMEQRYGLQQKIYKLEKKKTELLNVIDDISSPTNSKDLPAEKSVVVDTLYEHINDESKKEYEDLYIKVLDLEQERSTLLSQLQLVLESSRKEIAGEYVQLQKKIREIEIEKGGLKFKLKIIGPSKDTPETSEDVLNQVEDTIDKEKKSENEAVENILNAFTNSESQVNMYRGLGKGKSKGVTRKVSDTCIIA</sequence>
<dbReference type="AlphaFoldDB" id="A0A9N9XHY3"/>
<dbReference type="Proteomes" id="UP001153709">
    <property type="component" value="Chromosome 9"/>
</dbReference>